<keyword evidence="11" id="KW-0407">Ion channel</keyword>
<dbReference type="PRINTS" id="PR01630">
    <property type="entry name" value="LVDCCALPHA1"/>
</dbReference>
<dbReference type="Gene3D" id="6.10.250.2500">
    <property type="match status" value="1"/>
</dbReference>
<dbReference type="RefSeq" id="XP_013782455.2">
    <property type="nucleotide sequence ID" value="XM_013927001.2"/>
</dbReference>
<evidence type="ECO:0000256" key="13">
    <source>
        <dbReference type="SAM" id="MobiDB-lite"/>
    </source>
</evidence>
<keyword evidence="16" id="KW-1185">Reference proteome</keyword>
<evidence type="ECO:0000256" key="8">
    <source>
        <dbReference type="ARBA" id="ARBA00022989"/>
    </source>
</evidence>
<keyword evidence="8 14" id="KW-1133">Transmembrane helix</keyword>
<dbReference type="Proteomes" id="UP000694941">
    <property type="component" value="Unplaced"/>
</dbReference>
<dbReference type="InterPro" id="IPR050599">
    <property type="entry name" value="VDCC_alpha-1_subunit"/>
</dbReference>
<evidence type="ECO:0000256" key="2">
    <source>
        <dbReference type="ARBA" id="ARBA00022448"/>
    </source>
</evidence>
<feature type="region of interest" description="Disordered" evidence="13">
    <location>
        <begin position="1"/>
        <end position="77"/>
    </location>
</feature>
<dbReference type="PANTHER" id="PTHR45628:SF1">
    <property type="entry name" value="VOLTAGE-DEPENDENT CALCIUM CHANNEL TYPE D SUBUNIT ALPHA-1"/>
    <property type="match status" value="1"/>
</dbReference>
<feature type="transmembrane region" description="Helical" evidence="14">
    <location>
        <begin position="205"/>
        <end position="224"/>
    </location>
</feature>
<feature type="transmembrane region" description="Helical" evidence="14">
    <location>
        <begin position="707"/>
        <end position="733"/>
    </location>
</feature>
<keyword evidence="10 14" id="KW-0472">Membrane</keyword>
<feature type="domain" description="Ion transport" evidence="15">
    <location>
        <begin position="512"/>
        <end position="750"/>
    </location>
</feature>
<organism evidence="16 17">
    <name type="scientific">Limulus polyphemus</name>
    <name type="common">Atlantic horseshoe crab</name>
    <dbReference type="NCBI Taxonomy" id="6850"/>
    <lineage>
        <taxon>Eukaryota</taxon>
        <taxon>Metazoa</taxon>
        <taxon>Ecdysozoa</taxon>
        <taxon>Arthropoda</taxon>
        <taxon>Chelicerata</taxon>
        <taxon>Merostomata</taxon>
        <taxon>Xiphosura</taxon>
        <taxon>Limulidae</taxon>
        <taxon>Limulus</taxon>
    </lineage>
</organism>
<feature type="transmembrane region" description="Helical" evidence="14">
    <location>
        <begin position="513"/>
        <end position="530"/>
    </location>
</feature>
<accession>A0ABM1BI43</accession>
<evidence type="ECO:0000313" key="17">
    <source>
        <dbReference type="RefSeq" id="XP_013782455.2"/>
    </source>
</evidence>
<keyword evidence="7 12" id="KW-0851">Voltage-gated channel</keyword>
<keyword evidence="5 14" id="KW-0812">Transmembrane</keyword>
<dbReference type="InterPro" id="IPR005446">
    <property type="entry name" value="VDCC_L_a1su"/>
</dbReference>
<comment type="similarity">
    <text evidence="12">Belongs to the calcium channel alpha-1 subunit (TC 1.A.1.11) family.</text>
</comment>
<comment type="subcellular location">
    <subcellularLocation>
        <location evidence="1 12">Membrane</location>
        <topology evidence="1 12">Multi-pass membrane protein</topology>
    </subcellularLocation>
</comment>
<sequence>MSTSEHHGQGPLAPKQQHPGERIPDRENQHLLVPTADNQKNKNTKTGLSDNTGHLHPGTSLDTSSLRSRGSDAKPLSSAWHTALGAASSMDRERKRPVRKGPKIVERPVRALMCLSLKNPLRKVCIDFVEWKPFEYLILLTIFANCVALAVYTPYPNSDSNQINQYLEKVEYVFLVIFTLECFMKIIAYGLLLHPGAYLRNAWNMLDFIIVVIGLISTALSTLMKEGFDVKALRAFRVLRPLRLVSGVPSLQVVLNSILRAMLPLLHIALLVIFVIIIYAIIGLELFSGKLHKTCFDKLTNEISNEPNPCSTGSSGYHCGEDENLVCQEYWEGPNDGITNFDNFGLAMLTVFQCVTCEGWTDVMYYMNDAVGNEWPWIYFLSLIIIGSFFVLNLVLGVLSGEFSKEREKAKARGDFHKLREKQQVEEDLRGYLDWITQAEDIDPDEKEGSEDARHDAYTVKQNEIDVGDKLEGETSSADNLKPPSWWTVKSKQMEKQNRKLRRACRKAVKSQAFYWIVIILVFFNTLTLASEHYQQPGWLDYFQEVANMFFVVLFSLEMLLKMYSLGFQGYFVSLFNRFDCFVVISSILEMLLTYTHVMPPLGVSVLRCVRLLRIFKVTKYWASLRNLVASLINSMRSIASLLLLLFLFIVIFALLGMQVFGGKFNFVDTDEKPRSNFDSFWQSLLTVFQILTGEDWNVVMYHGINAYGGVSSIGALACVYFIILFICGNYILLNVFLAIAVDNLADAESLTAIEKEEEDGEGETGEEIQDVVDGDEDVNENPPERKNKRKKKKKKKLMDDEIEKEKLGQLERFDTSQMNHTPYVRASVDLLQNSPHVNIPLDDASAEHDEEESDDDDEEGEDDDDEEDNEDEDEEEGENEEKEDVESAAGARPRRLSELNIPTKIHPIPQASSFFIFSNTNKVRVMCHRIINHSIFSNIVLACILISSTMLAAEDPLNANSARNRVLNYFDYFFTTVFTIEITLKAITYGVFLHRGSFCRSAFNMLDVLVVSVSLISFAFDNEAISVVKILRVLRVLRPLRAINRAKGLK</sequence>
<feature type="transmembrane region" description="Helical" evidence="14">
    <location>
        <begin position="973"/>
        <end position="994"/>
    </location>
</feature>
<feature type="transmembrane region" description="Helical" evidence="14">
    <location>
        <begin position="931"/>
        <end position="953"/>
    </location>
</feature>
<gene>
    <name evidence="17" type="primary">LOC106466704</name>
</gene>
<feature type="transmembrane region" description="Helical" evidence="14">
    <location>
        <begin position="172"/>
        <end position="193"/>
    </location>
</feature>
<dbReference type="SUPFAM" id="SSF81324">
    <property type="entry name" value="Voltage-gated potassium channels"/>
    <property type="match status" value="3"/>
</dbReference>
<dbReference type="Gene3D" id="1.20.120.350">
    <property type="entry name" value="Voltage-gated potassium channels. Chain C"/>
    <property type="match status" value="3"/>
</dbReference>
<feature type="transmembrane region" description="Helical" evidence="14">
    <location>
        <begin position="637"/>
        <end position="661"/>
    </location>
</feature>
<feature type="region of interest" description="Disordered" evidence="13">
    <location>
        <begin position="836"/>
        <end position="894"/>
    </location>
</feature>
<feature type="transmembrane region" description="Helical" evidence="14">
    <location>
        <begin position="377"/>
        <end position="399"/>
    </location>
</feature>
<evidence type="ECO:0000256" key="11">
    <source>
        <dbReference type="ARBA" id="ARBA00023303"/>
    </source>
</evidence>
<dbReference type="PRINTS" id="PR00167">
    <property type="entry name" value="CACHANNEL"/>
</dbReference>
<feature type="compositionally biased region" description="Acidic residues" evidence="13">
    <location>
        <begin position="756"/>
        <end position="780"/>
    </location>
</feature>
<feature type="transmembrane region" description="Helical" evidence="14">
    <location>
        <begin position="542"/>
        <end position="561"/>
    </location>
</feature>
<evidence type="ECO:0000256" key="12">
    <source>
        <dbReference type="RuleBase" id="RU003808"/>
    </source>
</evidence>
<keyword evidence="6 12" id="KW-0106">Calcium</keyword>
<comment type="function">
    <text evidence="12">Voltage-sensitive calcium channels (VSCC) mediate the entry of calcium ions into excitable cells and are also involved in a variety of calcium-dependent processes, including muscle contraction, hormone or neurotransmitter release, gene expression, cell motility, cell division and cell death.</text>
</comment>
<dbReference type="GeneID" id="106466704"/>
<keyword evidence="3 12" id="KW-0109">Calcium transport</keyword>
<feature type="domain" description="Ion transport" evidence="15">
    <location>
        <begin position="934"/>
        <end position="1051"/>
    </location>
</feature>
<keyword evidence="9" id="KW-0406">Ion transport</keyword>
<evidence type="ECO:0000256" key="9">
    <source>
        <dbReference type="ARBA" id="ARBA00023065"/>
    </source>
</evidence>
<evidence type="ECO:0000256" key="6">
    <source>
        <dbReference type="ARBA" id="ARBA00022837"/>
    </source>
</evidence>
<evidence type="ECO:0000256" key="5">
    <source>
        <dbReference type="ARBA" id="ARBA00022692"/>
    </source>
</evidence>
<dbReference type="InterPro" id="IPR005821">
    <property type="entry name" value="Ion_trans_dom"/>
</dbReference>
<evidence type="ECO:0000256" key="1">
    <source>
        <dbReference type="ARBA" id="ARBA00004141"/>
    </source>
</evidence>
<name>A0ABM1BI43_LIMPO</name>
<evidence type="ECO:0000256" key="3">
    <source>
        <dbReference type="ARBA" id="ARBA00022568"/>
    </source>
</evidence>
<feature type="compositionally biased region" description="Acidic residues" evidence="13">
    <location>
        <begin position="849"/>
        <end position="887"/>
    </location>
</feature>
<proteinExistence type="inferred from homology"/>
<feature type="non-terminal residue" evidence="17">
    <location>
        <position position="1051"/>
    </location>
</feature>
<feature type="domain" description="Ion transport" evidence="15">
    <location>
        <begin position="132"/>
        <end position="410"/>
    </location>
</feature>
<evidence type="ECO:0000256" key="14">
    <source>
        <dbReference type="SAM" id="Phobius"/>
    </source>
</evidence>
<dbReference type="PANTHER" id="PTHR45628">
    <property type="entry name" value="VOLTAGE-DEPENDENT CALCIUM CHANNEL TYPE A SUBUNIT ALPHA-1"/>
    <property type="match status" value="1"/>
</dbReference>
<evidence type="ECO:0000313" key="16">
    <source>
        <dbReference type="Proteomes" id="UP000694941"/>
    </source>
</evidence>
<feature type="region of interest" description="Disordered" evidence="13">
    <location>
        <begin position="756"/>
        <end position="795"/>
    </location>
</feature>
<feature type="transmembrane region" description="Helical" evidence="14">
    <location>
        <begin position="268"/>
        <end position="287"/>
    </location>
</feature>
<evidence type="ECO:0000256" key="7">
    <source>
        <dbReference type="ARBA" id="ARBA00022882"/>
    </source>
</evidence>
<keyword evidence="4 12" id="KW-0107">Calcium channel</keyword>
<dbReference type="InterPro" id="IPR027359">
    <property type="entry name" value="Volt_channel_dom_sf"/>
</dbReference>
<evidence type="ECO:0000256" key="4">
    <source>
        <dbReference type="ARBA" id="ARBA00022673"/>
    </source>
</evidence>
<feature type="transmembrane region" description="Helical" evidence="14">
    <location>
        <begin position="136"/>
        <end position="152"/>
    </location>
</feature>
<feature type="compositionally biased region" description="Basic and acidic residues" evidence="13">
    <location>
        <begin position="18"/>
        <end position="29"/>
    </location>
</feature>
<dbReference type="Gene3D" id="1.10.287.70">
    <property type="match status" value="2"/>
</dbReference>
<keyword evidence="2" id="KW-0813">Transport</keyword>
<protein>
    <recommendedName>
        <fullName evidence="12">Voltage-dependent L-type calcium channel subunit alpha</fullName>
    </recommendedName>
</protein>
<dbReference type="Pfam" id="PF00520">
    <property type="entry name" value="Ion_trans"/>
    <property type="match status" value="3"/>
</dbReference>
<evidence type="ECO:0000256" key="10">
    <source>
        <dbReference type="ARBA" id="ARBA00023136"/>
    </source>
</evidence>
<evidence type="ECO:0000259" key="15">
    <source>
        <dbReference type="Pfam" id="PF00520"/>
    </source>
</evidence>
<reference evidence="17" key="1">
    <citation type="submission" date="2025-08" db="UniProtKB">
        <authorList>
            <consortium name="RefSeq"/>
        </authorList>
    </citation>
    <scope>IDENTIFICATION</scope>
    <source>
        <tissue evidence="17">Muscle</tissue>
    </source>
</reference>
<dbReference type="InterPro" id="IPR002077">
    <property type="entry name" value="VDCCAlpha1"/>
</dbReference>